<comment type="caution">
    <text evidence="1">The sequence shown here is derived from an EMBL/GenBank/DDBJ whole genome shotgun (WGS) entry which is preliminary data.</text>
</comment>
<dbReference type="AlphaFoldDB" id="A0A812SKG2"/>
<organism evidence="1 2">
    <name type="scientific">Symbiodinium natans</name>
    <dbReference type="NCBI Taxonomy" id="878477"/>
    <lineage>
        <taxon>Eukaryota</taxon>
        <taxon>Sar</taxon>
        <taxon>Alveolata</taxon>
        <taxon>Dinophyceae</taxon>
        <taxon>Suessiales</taxon>
        <taxon>Symbiodiniaceae</taxon>
        <taxon>Symbiodinium</taxon>
    </lineage>
</organism>
<gene>
    <name evidence="1" type="ORF">SNAT2548_LOCUS27447</name>
</gene>
<dbReference type="Proteomes" id="UP000604046">
    <property type="component" value="Unassembled WGS sequence"/>
</dbReference>
<protein>
    <submittedName>
        <fullName evidence="1">Uncharacterized protein</fullName>
    </submittedName>
</protein>
<name>A0A812SKG2_9DINO</name>
<accession>A0A812SKG2</accession>
<proteinExistence type="predicted"/>
<reference evidence="1" key="1">
    <citation type="submission" date="2021-02" db="EMBL/GenBank/DDBJ databases">
        <authorList>
            <person name="Dougan E. K."/>
            <person name="Rhodes N."/>
            <person name="Thang M."/>
            <person name="Chan C."/>
        </authorList>
    </citation>
    <scope>NUCLEOTIDE SEQUENCE</scope>
</reference>
<evidence type="ECO:0000313" key="1">
    <source>
        <dbReference type="EMBL" id="CAE7489465.1"/>
    </source>
</evidence>
<evidence type="ECO:0000313" key="2">
    <source>
        <dbReference type="Proteomes" id="UP000604046"/>
    </source>
</evidence>
<keyword evidence="2" id="KW-1185">Reference proteome</keyword>
<sequence>MASLHSIGDSTCRPDVLAAAIKNKQTRGADEDFGVKLSEKFQAFFHWPLGTKHCSERWLAPQWRCAQKVQASRCESCCCLS</sequence>
<dbReference type="EMBL" id="CAJNDS010002470">
    <property type="protein sequence ID" value="CAE7489465.1"/>
    <property type="molecule type" value="Genomic_DNA"/>
</dbReference>